<evidence type="ECO:0000313" key="1">
    <source>
        <dbReference type="EMBL" id="CBH99832.1"/>
    </source>
</evidence>
<dbReference type="Gene3D" id="3.40.50.1000">
    <property type="entry name" value="HAD superfamily/HAD-like"/>
    <property type="match status" value="1"/>
</dbReference>
<sequence length="128" mass="13970">MRLASKPIPDSARGTLEALAASNQRAVGRKMVGLLNNESRLLHEYRMETYGLGKLVQAQFSSCYLGLRKPDQAIYRRALDILGVPGERVLFIDDRAGNVAAAEQAGMRAIQFTGDAPLRASLEALQVL</sequence>
<gene>
    <name evidence="1" type="ORF">CARN3_0790</name>
</gene>
<proteinExistence type="predicted"/>
<dbReference type="PANTHER" id="PTHR43611:SF3">
    <property type="entry name" value="FLAVIN MONONUCLEOTIDE HYDROLASE 1, CHLOROPLATIC"/>
    <property type="match status" value="1"/>
</dbReference>
<accession>E6PY23</accession>
<dbReference type="AlphaFoldDB" id="E6PY23"/>
<dbReference type="InterPro" id="IPR023214">
    <property type="entry name" value="HAD_sf"/>
</dbReference>
<dbReference type="NCBIfam" id="TIGR01509">
    <property type="entry name" value="HAD-SF-IA-v3"/>
    <property type="match status" value="1"/>
</dbReference>
<protein>
    <recommendedName>
        <fullName evidence="2">Alpha-D-glucose-1-phosphate phosphatase YihX</fullName>
    </recommendedName>
</protein>
<dbReference type="EMBL" id="CABN01000058">
    <property type="protein sequence ID" value="CBH99832.1"/>
    <property type="molecule type" value="Genomic_DNA"/>
</dbReference>
<dbReference type="Pfam" id="PF00702">
    <property type="entry name" value="Hydrolase"/>
    <property type="match status" value="1"/>
</dbReference>
<dbReference type="PANTHER" id="PTHR43611">
    <property type="entry name" value="ALPHA-D-GLUCOSE 1-PHOSPHATE PHOSPHATASE"/>
    <property type="match status" value="1"/>
</dbReference>
<evidence type="ECO:0008006" key="2">
    <source>
        <dbReference type="Google" id="ProtNLM"/>
    </source>
</evidence>
<comment type="caution">
    <text evidence="1">The sequence shown here is derived from an EMBL/GenBank/DDBJ whole genome shotgun (WGS) entry which is preliminary data.</text>
</comment>
<dbReference type="InterPro" id="IPR036412">
    <property type="entry name" value="HAD-like_sf"/>
</dbReference>
<dbReference type="InterPro" id="IPR006439">
    <property type="entry name" value="HAD-SF_hydro_IA"/>
</dbReference>
<reference evidence="1" key="1">
    <citation type="submission" date="2009-10" db="EMBL/GenBank/DDBJ databases">
        <title>Diversity of trophic interactions inside an arsenic-rich microbial ecosystem.</title>
        <authorList>
            <person name="Bertin P.N."/>
            <person name="Heinrich-Salmeron A."/>
            <person name="Pelletier E."/>
            <person name="Goulhen-Chollet F."/>
            <person name="Arsene-Ploetze F."/>
            <person name="Gallien S."/>
            <person name="Calteau A."/>
            <person name="Vallenet D."/>
            <person name="Casiot C."/>
            <person name="Chane-Woon-Ming B."/>
            <person name="Giloteaux L."/>
            <person name="Barakat M."/>
            <person name="Bonnefoy V."/>
            <person name="Bruneel O."/>
            <person name="Chandler M."/>
            <person name="Cleiss J."/>
            <person name="Duran R."/>
            <person name="Elbaz-Poulichet F."/>
            <person name="Fonknechten N."/>
            <person name="Lauga B."/>
            <person name="Mornico D."/>
            <person name="Ortet P."/>
            <person name="Schaeffer C."/>
            <person name="Siguier P."/>
            <person name="Alexander Thil Smith A."/>
            <person name="Van Dorsselaer A."/>
            <person name="Weissenbach J."/>
            <person name="Medigue C."/>
            <person name="Le Paslier D."/>
        </authorList>
    </citation>
    <scope>NUCLEOTIDE SEQUENCE</scope>
</reference>
<organism evidence="1">
    <name type="scientific">mine drainage metagenome</name>
    <dbReference type="NCBI Taxonomy" id="410659"/>
    <lineage>
        <taxon>unclassified sequences</taxon>
        <taxon>metagenomes</taxon>
        <taxon>ecological metagenomes</taxon>
    </lineage>
</organism>
<name>E6PY23_9ZZZZ</name>
<dbReference type="SUPFAM" id="SSF56784">
    <property type="entry name" value="HAD-like"/>
    <property type="match status" value="1"/>
</dbReference>